<dbReference type="GO" id="GO:0005737">
    <property type="term" value="C:cytoplasm"/>
    <property type="evidence" value="ECO:0007669"/>
    <property type="project" value="TreeGrafter"/>
</dbReference>
<reference evidence="1 2" key="1">
    <citation type="journal article" date="2018" name="J. Microbiol.">
        <title>Baekduia soli gen. nov., sp. nov., a novel bacterium isolated from the soil of Baekdu Mountain and proposal of a novel family name, Baekduiaceae fam. nov.</title>
        <authorList>
            <person name="An D.S."/>
            <person name="Siddiqi M.Z."/>
            <person name="Kim K.H."/>
            <person name="Yu H.S."/>
            <person name="Im W.T."/>
        </authorList>
    </citation>
    <scope>NUCLEOTIDE SEQUENCE [LARGE SCALE GENOMIC DNA]</scope>
    <source>
        <strain evidence="1 2">BR7-21</strain>
    </source>
</reference>
<sequence length="153" mass="16489">MATRRRLTWLDVFTSTPPTGDGLAVVHERDGLDADTMLRVARETNLSEATFLQTATREGADYRHRTFTTAQEIPFAGHPSLGTARGPRCSRSPPGSAAGSLCAFLHRLAGVTALRVDQGLAMGRPSRIDTAMDGDRLRVGGECVVVLQGELRI</sequence>
<proteinExistence type="predicted"/>
<dbReference type="GO" id="GO:0016853">
    <property type="term" value="F:isomerase activity"/>
    <property type="evidence" value="ECO:0007669"/>
    <property type="project" value="TreeGrafter"/>
</dbReference>
<dbReference type="PANTHER" id="PTHR13774:SF32">
    <property type="entry name" value="ANTISENSE-ENHANCING SEQUENCE 1"/>
    <property type="match status" value="1"/>
</dbReference>
<dbReference type="PANTHER" id="PTHR13774">
    <property type="entry name" value="PHENAZINE BIOSYNTHESIS PROTEIN"/>
    <property type="match status" value="1"/>
</dbReference>
<dbReference type="InterPro" id="IPR003719">
    <property type="entry name" value="Phenazine_PhzF-like"/>
</dbReference>
<dbReference type="EMBL" id="CP042430">
    <property type="protein sequence ID" value="QEC46919.1"/>
    <property type="molecule type" value="Genomic_DNA"/>
</dbReference>
<evidence type="ECO:0000313" key="2">
    <source>
        <dbReference type="Proteomes" id="UP000321805"/>
    </source>
</evidence>
<dbReference type="Pfam" id="PF02567">
    <property type="entry name" value="PhzC-PhzF"/>
    <property type="match status" value="1"/>
</dbReference>
<dbReference type="SUPFAM" id="SSF54506">
    <property type="entry name" value="Diaminopimelate epimerase-like"/>
    <property type="match status" value="2"/>
</dbReference>
<organism evidence="1 2">
    <name type="scientific">Baekduia soli</name>
    <dbReference type="NCBI Taxonomy" id="496014"/>
    <lineage>
        <taxon>Bacteria</taxon>
        <taxon>Bacillati</taxon>
        <taxon>Actinomycetota</taxon>
        <taxon>Thermoleophilia</taxon>
        <taxon>Solirubrobacterales</taxon>
        <taxon>Baekduiaceae</taxon>
        <taxon>Baekduia</taxon>
    </lineage>
</organism>
<dbReference type="Proteomes" id="UP000321805">
    <property type="component" value="Chromosome"/>
</dbReference>
<keyword evidence="2" id="KW-1185">Reference proteome</keyword>
<name>A0A5B8U1L4_9ACTN</name>
<accession>A0A5B8U1L4</accession>
<dbReference type="RefSeq" id="WP_146916690.1">
    <property type="nucleotide sequence ID" value="NZ_CP042430.1"/>
</dbReference>
<evidence type="ECO:0000313" key="1">
    <source>
        <dbReference type="EMBL" id="QEC46919.1"/>
    </source>
</evidence>
<protein>
    <submittedName>
        <fullName evidence="1">PhzF family phenazine biosynthesis protein</fullName>
    </submittedName>
</protein>
<dbReference type="KEGG" id="bsol:FSW04_04480"/>
<dbReference type="AlphaFoldDB" id="A0A5B8U1L4"/>
<dbReference type="OrthoDB" id="9788221at2"/>
<dbReference type="Gene3D" id="3.10.310.10">
    <property type="entry name" value="Diaminopimelate Epimerase, Chain A, domain 1"/>
    <property type="match status" value="2"/>
</dbReference>
<gene>
    <name evidence="1" type="ORF">FSW04_04480</name>
</gene>